<organism evidence="1 2">
    <name type="scientific">Raphanus sativus</name>
    <name type="common">Radish</name>
    <name type="synonym">Raphanus raphanistrum var. sativus</name>
    <dbReference type="NCBI Taxonomy" id="3726"/>
    <lineage>
        <taxon>Eukaryota</taxon>
        <taxon>Viridiplantae</taxon>
        <taxon>Streptophyta</taxon>
        <taxon>Embryophyta</taxon>
        <taxon>Tracheophyta</taxon>
        <taxon>Spermatophyta</taxon>
        <taxon>Magnoliopsida</taxon>
        <taxon>eudicotyledons</taxon>
        <taxon>Gunneridae</taxon>
        <taxon>Pentapetalae</taxon>
        <taxon>rosids</taxon>
        <taxon>malvids</taxon>
        <taxon>Brassicales</taxon>
        <taxon>Brassicaceae</taxon>
        <taxon>Brassiceae</taxon>
        <taxon>Raphanus</taxon>
    </lineage>
</organism>
<accession>A0A9W3C5A2</accession>
<proteinExistence type="predicted"/>
<evidence type="ECO:0000313" key="1">
    <source>
        <dbReference type="Proteomes" id="UP000504610"/>
    </source>
</evidence>
<evidence type="ECO:0000313" key="2">
    <source>
        <dbReference type="RefSeq" id="XP_056846666.1"/>
    </source>
</evidence>
<dbReference type="RefSeq" id="XP_056846666.1">
    <property type="nucleotide sequence ID" value="XM_056990686.1"/>
</dbReference>
<dbReference type="AlphaFoldDB" id="A0A9W3C5A2"/>
<reference evidence="1" key="1">
    <citation type="journal article" date="2019" name="Database">
        <title>The radish genome database (RadishGD): an integrated information resource for radish genomics.</title>
        <authorList>
            <person name="Yu H.J."/>
            <person name="Baek S."/>
            <person name="Lee Y.J."/>
            <person name="Cho A."/>
            <person name="Mun J.H."/>
        </authorList>
    </citation>
    <scope>NUCLEOTIDE SEQUENCE [LARGE SCALE GENOMIC DNA]</scope>
    <source>
        <strain evidence="1">cv. WK10039</strain>
    </source>
</reference>
<reference evidence="2" key="2">
    <citation type="submission" date="2025-08" db="UniProtKB">
        <authorList>
            <consortium name="RefSeq"/>
        </authorList>
    </citation>
    <scope>IDENTIFICATION</scope>
    <source>
        <tissue evidence="2">Leaf</tissue>
    </source>
</reference>
<protein>
    <submittedName>
        <fullName evidence="2">Uncharacterized protein LOC108816227 isoform X4</fullName>
    </submittedName>
</protein>
<gene>
    <name evidence="2" type="primary">LOC108816227</name>
</gene>
<dbReference type="Proteomes" id="UP000504610">
    <property type="component" value="Chromosome 7"/>
</dbReference>
<keyword evidence="1" id="KW-1185">Reference proteome</keyword>
<dbReference type="GeneID" id="108816227"/>
<name>A0A9W3C5A2_RAPSA</name>
<sequence>MLWHFIQDQDLQLIREAKWRQEMSEREATSVSKTFKHPRLMVFHGAWRKMLLRKESCLNMKYGVEEIMWQMYTGELSPEQEKTIEEILKGLVKSEWRNESNKRRSHNEQRIAKFLETEC</sequence>